<gene>
    <name evidence="4" type="ORF">STP4a_044</name>
</gene>
<dbReference type="Proteomes" id="UP000032000">
    <property type="component" value="Segment"/>
</dbReference>
<evidence type="ECO:0000313" key="4">
    <source>
        <dbReference type="EMBL" id="AHJ86899.1"/>
    </source>
</evidence>
<dbReference type="GO" id="GO:0006260">
    <property type="term" value="P:DNA replication"/>
    <property type="evidence" value="ECO:0007669"/>
    <property type="project" value="UniProtKB-KW"/>
</dbReference>
<proteinExistence type="inferred from homology"/>
<keyword evidence="5" id="KW-1185">Reference proteome</keyword>
<evidence type="ECO:0000259" key="3">
    <source>
        <dbReference type="Pfam" id="PF09116"/>
    </source>
</evidence>
<dbReference type="GO" id="GO:0019083">
    <property type="term" value="P:viral transcription"/>
    <property type="evidence" value="ECO:0007669"/>
    <property type="project" value="UniProtKB-UniRule"/>
</dbReference>
<sequence length="228" mass="25153">MKLSKDTLNILKNFSTINSGIMLKQGNFIMTRAVNGTTYAEATIADTIDFEVAIYDLNGFLGILGLVNEDAEISMADYGNVKIADARSTIFWPAADPSTIVFPSKPIPFPVASVIVDFKGEDLQQLMRVSRGLQIDTITFTNKDGKIILNGYNKVEDSALVRVKYSLTLGDYDGTNNFNFVINMANMKMQPASYKLMLWADGKKTAAKFEGEHASYVVAMEADSTHDF</sequence>
<keyword evidence="1" id="KW-0235">DNA replication</keyword>
<dbReference type="EMBL" id="KJ000058">
    <property type="protein sequence ID" value="AHJ86899.1"/>
    <property type="molecule type" value="Genomic_DNA"/>
</dbReference>
<comment type="function">
    <text evidence="1">Sliding clamp that encircles the genomic DNA and links the DNA polymerase to the template to control the processivity of DNA synthesis. Responsible for tethering the catalytic subunit of DNA polymerase to DNA during high-speed replication. Interaction with the sliding-clamp-loader opens the sliding clamp so that it can be loaded around the DNA template. During transcription, encircles the DNA and tethers host RNA polymerase (RNAP) to it.</text>
</comment>
<dbReference type="GO" id="GO:0030337">
    <property type="term" value="F:DNA polymerase processivity factor activity"/>
    <property type="evidence" value="ECO:0007669"/>
    <property type="project" value="UniProtKB-UniRule"/>
</dbReference>
<dbReference type="InterPro" id="IPR004190">
    <property type="entry name" value="DNA_pol_proc_fac"/>
</dbReference>
<feature type="domain" description="Sliding clamp C-terminal" evidence="3">
    <location>
        <begin position="116"/>
        <end position="222"/>
    </location>
</feature>
<dbReference type="HAMAP" id="MF_04161">
    <property type="entry name" value="Sliding_clamp_T4"/>
    <property type="match status" value="1"/>
</dbReference>
<keyword evidence="1" id="KW-1195">Viral transcription</keyword>
<dbReference type="SUPFAM" id="SSF55979">
    <property type="entry name" value="DNA clamp"/>
    <property type="match status" value="2"/>
</dbReference>
<keyword evidence="1" id="KW-1194">Viral DNA replication</keyword>
<dbReference type="InterPro" id="IPR046938">
    <property type="entry name" value="DNA_clamp_sf"/>
</dbReference>
<dbReference type="GO" id="GO:0039693">
    <property type="term" value="P:viral DNA genome replication"/>
    <property type="evidence" value="ECO:0007669"/>
    <property type="project" value="UniProtKB-UniRule"/>
</dbReference>
<dbReference type="Gene3D" id="3.70.10.10">
    <property type="match status" value="1"/>
</dbReference>
<protein>
    <recommendedName>
        <fullName evidence="1">Sliding clamp</fullName>
    </recommendedName>
    <alternativeName>
        <fullName evidence="1">DNA polymerase accessory protein Gp45</fullName>
    </alternativeName>
    <alternativeName>
        <fullName evidence="1">DNA polymerase clamp</fullName>
    </alternativeName>
</protein>
<dbReference type="Pfam" id="PF02916">
    <property type="entry name" value="DNA_PPF"/>
    <property type="match status" value="1"/>
</dbReference>
<accession>A0A0B4L971</accession>
<reference evidence="4" key="1">
    <citation type="submission" date="2015-06" db="EMBL/GenBank/DDBJ databases">
        <title>Genomic characterization of STP4-a, a novel T4 virulent phage infecting Salmonella.</title>
        <authorList>
            <person name="Li M."/>
            <person name="Wang J."/>
            <person name="Lin H."/>
            <person name="Han F."/>
        </authorList>
    </citation>
    <scope>NUCLEOTIDE SEQUENCE [LARGE SCALE GENOMIC DNA]</scope>
</reference>
<dbReference type="RefSeq" id="YP_009126252.1">
    <property type="nucleotide sequence ID" value="NC_026607.2"/>
</dbReference>
<evidence type="ECO:0000313" key="5">
    <source>
        <dbReference type="Proteomes" id="UP000032000"/>
    </source>
</evidence>
<organism evidence="4 5">
    <name type="scientific">Salmonella phage STP4-a</name>
    <dbReference type="NCBI Taxonomy" id="1445860"/>
    <lineage>
        <taxon>Viruses</taxon>
        <taxon>Duplodnaviria</taxon>
        <taxon>Heunggongvirae</taxon>
        <taxon>Uroviricota</taxon>
        <taxon>Caudoviricetes</taxon>
        <taxon>Pantevenvirales</taxon>
        <taxon>Straboviridae</taxon>
        <taxon>Tevenvirinae</taxon>
        <taxon>Gelderlandvirus</taxon>
        <taxon>Gelderlandvirus stp4a</taxon>
    </lineage>
</organism>
<name>A0A0B4L971_9CAUD</name>
<dbReference type="Pfam" id="PF09116">
    <property type="entry name" value="gp45-slide_C"/>
    <property type="match status" value="1"/>
</dbReference>
<evidence type="ECO:0000256" key="1">
    <source>
        <dbReference type="HAMAP-Rule" id="MF_04161"/>
    </source>
</evidence>
<dbReference type="GeneID" id="23681062"/>
<evidence type="ECO:0000259" key="2">
    <source>
        <dbReference type="Pfam" id="PF02916"/>
    </source>
</evidence>
<comment type="similarity">
    <text evidence="1">Belongs to the Tevenvirinae sliding clamp family.</text>
</comment>
<dbReference type="InterPro" id="IPR046389">
    <property type="entry name" value="Sliding_clamp_T4"/>
</dbReference>
<feature type="domain" description="DNA polymerase processivity factor" evidence="2">
    <location>
        <begin position="1"/>
        <end position="109"/>
    </location>
</feature>
<comment type="subunit">
    <text evidence="1">Homotrimer. Interacts with the viral DNA polymerase; this interaction constitutes the polymerase holoenzyme. Interacts with the sliding-clamp-loader; this interaction allows the sliding-clamp-loader to open the sliding clamp. Interacts with the viral DNA ligase. Part of the replicase complex that includes the DNA polymerase, the polymerase clamp, the clamp loader complex, the single-stranded DNA binding protein, the primase, the helicase and the helicase assembly factor. Interacts with the viral RNA polymerase (RNAP). Part of the transcription activation complex containing host RNAP, the viral RNA polymerase sigma-like factor, the late transcription coactivator, and the sliding clamp.</text>
</comment>
<dbReference type="KEGG" id="vg:23681062"/>
<dbReference type="InterPro" id="IPR015200">
    <property type="entry name" value="Sliding_clamp_C"/>
</dbReference>